<reference evidence="2 3" key="1">
    <citation type="submission" date="2024-08" db="EMBL/GenBank/DDBJ databases">
        <authorList>
            <person name="Cucini C."/>
            <person name="Frati F."/>
        </authorList>
    </citation>
    <scope>NUCLEOTIDE SEQUENCE [LARGE SCALE GENOMIC DNA]</scope>
</reference>
<name>A0ABP1PLP3_9HEXA</name>
<protein>
    <submittedName>
        <fullName evidence="2">Uncharacterized protein</fullName>
    </submittedName>
</protein>
<dbReference type="Proteomes" id="UP001642540">
    <property type="component" value="Unassembled WGS sequence"/>
</dbReference>
<feature type="compositionally biased region" description="Acidic residues" evidence="1">
    <location>
        <begin position="45"/>
        <end position="66"/>
    </location>
</feature>
<gene>
    <name evidence="2" type="ORF">ODALV1_LOCUS1239</name>
</gene>
<evidence type="ECO:0000256" key="1">
    <source>
        <dbReference type="SAM" id="MobiDB-lite"/>
    </source>
</evidence>
<dbReference type="EMBL" id="CAXLJM020000004">
    <property type="protein sequence ID" value="CAL8070439.1"/>
    <property type="molecule type" value="Genomic_DNA"/>
</dbReference>
<accession>A0ABP1PLP3</accession>
<feature type="region of interest" description="Disordered" evidence="1">
    <location>
        <begin position="1"/>
        <end position="104"/>
    </location>
</feature>
<evidence type="ECO:0000313" key="3">
    <source>
        <dbReference type="Proteomes" id="UP001642540"/>
    </source>
</evidence>
<proteinExistence type="predicted"/>
<keyword evidence="3" id="KW-1185">Reference proteome</keyword>
<comment type="caution">
    <text evidence="2">The sequence shown here is derived from an EMBL/GenBank/DDBJ whole genome shotgun (WGS) entry which is preliminary data.</text>
</comment>
<evidence type="ECO:0000313" key="2">
    <source>
        <dbReference type="EMBL" id="CAL8070439.1"/>
    </source>
</evidence>
<sequence>MDEKRIPGVGHGRPIRQPHPNPPAAGKEEREENAVPAVYIYMFADENDEAGEEEDGDGESSFSDDGEAPHCNEEADHSADEGGSEAPNQTPEIEDLGADSPNLQGDKWYLEVSSFIRFLYGFLLTY</sequence>
<organism evidence="2 3">
    <name type="scientific">Orchesella dallaii</name>
    <dbReference type="NCBI Taxonomy" id="48710"/>
    <lineage>
        <taxon>Eukaryota</taxon>
        <taxon>Metazoa</taxon>
        <taxon>Ecdysozoa</taxon>
        <taxon>Arthropoda</taxon>
        <taxon>Hexapoda</taxon>
        <taxon>Collembola</taxon>
        <taxon>Entomobryomorpha</taxon>
        <taxon>Entomobryoidea</taxon>
        <taxon>Orchesellidae</taxon>
        <taxon>Orchesellinae</taxon>
        <taxon>Orchesella</taxon>
    </lineage>
</organism>
<feature type="compositionally biased region" description="Basic and acidic residues" evidence="1">
    <location>
        <begin position="67"/>
        <end position="80"/>
    </location>
</feature>